<feature type="transmembrane region" description="Helical" evidence="1">
    <location>
        <begin position="158"/>
        <end position="182"/>
    </location>
</feature>
<keyword evidence="1" id="KW-1133">Transmembrane helix</keyword>
<proteinExistence type="predicted"/>
<feature type="transmembrane region" description="Helical" evidence="1">
    <location>
        <begin position="259"/>
        <end position="278"/>
    </location>
</feature>
<feature type="transmembrane region" description="Helical" evidence="1">
    <location>
        <begin position="120"/>
        <end position="146"/>
    </location>
</feature>
<dbReference type="OrthoDB" id="111561at2"/>
<dbReference type="AlphaFoldDB" id="A0A841JQP4"/>
<feature type="transmembrane region" description="Helical" evidence="1">
    <location>
        <begin position="411"/>
        <end position="433"/>
    </location>
</feature>
<keyword evidence="1" id="KW-0812">Transmembrane</keyword>
<feature type="transmembrane region" description="Helical" evidence="1">
    <location>
        <begin position="439"/>
        <end position="465"/>
    </location>
</feature>
<dbReference type="Proteomes" id="UP000538666">
    <property type="component" value="Unassembled WGS sequence"/>
</dbReference>
<organism evidence="2 3">
    <name type="scientific">Silvibacterium bohemicum</name>
    <dbReference type="NCBI Taxonomy" id="1577686"/>
    <lineage>
        <taxon>Bacteria</taxon>
        <taxon>Pseudomonadati</taxon>
        <taxon>Acidobacteriota</taxon>
        <taxon>Terriglobia</taxon>
        <taxon>Terriglobales</taxon>
        <taxon>Acidobacteriaceae</taxon>
        <taxon>Silvibacterium</taxon>
    </lineage>
</organism>
<feature type="transmembrane region" description="Helical" evidence="1">
    <location>
        <begin position="194"/>
        <end position="213"/>
    </location>
</feature>
<feature type="transmembrane region" description="Helical" evidence="1">
    <location>
        <begin position="332"/>
        <end position="352"/>
    </location>
</feature>
<evidence type="ECO:0000256" key="1">
    <source>
        <dbReference type="SAM" id="Phobius"/>
    </source>
</evidence>
<feature type="transmembrane region" description="Helical" evidence="1">
    <location>
        <begin position="48"/>
        <end position="72"/>
    </location>
</feature>
<keyword evidence="3" id="KW-1185">Reference proteome</keyword>
<evidence type="ECO:0000313" key="3">
    <source>
        <dbReference type="Proteomes" id="UP000538666"/>
    </source>
</evidence>
<dbReference type="RefSeq" id="WP_156185768.1">
    <property type="nucleotide sequence ID" value="NZ_JACHEK010000001.1"/>
</dbReference>
<accession>A0A841JQP4</accession>
<keyword evidence="1" id="KW-0472">Membrane</keyword>
<protein>
    <submittedName>
        <fullName evidence="2">ABC-2 type transport system permease protein</fullName>
    </submittedName>
</protein>
<gene>
    <name evidence="2" type="ORF">HNQ77_000683</name>
</gene>
<feature type="transmembrane region" description="Helical" evidence="1">
    <location>
        <begin position="511"/>
        <end position="530"/>
    </location>
</feature>
<name>A0A841JQP4_9BACT</name>
<comment type="caution">
    <text evidence="2">The sequence shown here is derived from an EMBL/GenBank/DDBJ whole genome shotgun (WGS) entry which is preliminary data.</text>
</comment>
<feature type="transmembrane region" description="Helical" evidence="1">
    <location>
        <begin position="485"/>
        <end position="505"/>
    </location>
</feature>
<evidence type="ECO:0000313" key="2">
    <source>
        <dbReference type="EMBL" id="MBB6142745.1"/>
    </source>
</evidence>
<reference evidence="2 3" key="1">
    <citation type="submission" date="2020-08" db="EMBL/GenBank/DDBJ databases">
        <title>Genomic Encyclopedia of Type Strains, Phase IV (KMG-IV): sequencing the most valuable type-strain genomes for metagenomic binning, comparative biology and taxonomic classification.</title>
        <authorList>
            <person name="Goeker M."/>
        </authorList>
    </citation>
    <scope>NUCLEOTIDE SEQUENCE [LARGE SCALE GENOMIC DNA]</scope>
    <source>
        <strain evidence="2 3">DSM 103733</strain>
    </source>
</reference>
<sequence>MAGMTGGLAGIFSTESRQQYGAVAAMRGQMLRHSLRSKRGNFELGARIFTIAFFSVIALAIGTGLGFGAYSIASGHTLRLLVVLFWPVLFLWQFLPLMVASFQEHVDLSAFLRFPMSFAAYMLVTLVFGLLDISTIMGSICLYGIWIGLVVAQPHAVLGITAALLLFAIFNILLTRTIFAWIDRWLAQRRTREIMGAAFLFLLLSVQLINPLMQHYQGRSFPIGQKTLQEIDEAQSILPPGLTASAVRYAIRNHQPQSLSSLGGLVLYGGATALLFGFRLHAEYRGESLGEGSRQSTRARKSTKKQRAGALDLGPVGAVIEKELRYLSRSGIMLYSLAAPLFMLLIFSGGGMHRGSGLFLRGQYALPAGVAYSFLGLTRMIYNSLGGEGAGIQLYFLSPTPFRTIMLSKNLMQAGLFCMELLSVCLIVFFRYGMPEGGIIAATFCWLLFALPLQLASGNIVSLTVAYRMTLTRMSREEGAAGNGFLSLGIQVAIVGIGVAVFLPLSRYHHTGLAAGIFLMLAVASAAFWLRIFKAIDRMAANARENLIQTLARAA</sequence>
<feature type="transmembrane region" description="Helical" evidence="1">
    <location>
        <begin position="78"/>
        <end position="99"/>
    </location>
</feature>
<dbReference type="EMBL" id="JACHEK010000001">
    <property type="protein sequence ID" value="MBB6142745.1"/>
    <property type="molecule type" value="Genomic_DNA"/>
</dbReference>